<feature type="region of interest" description="Disordered" evidence="2">
    <location>
        <begin position="385"/>
        <end position="442"/>
    </location>
</feature>
<keyword evidence="6" id="KW-1185">Reference proteome</keyword>
<dbReference type="PROSITE" id="PS00652">
    <property type="entry name" value="TNFR_NGFR_1"/>
    <property type="match status" value="1"/>
</dbReference>
<keyword evidence="1" id="KW-1015">Disulfide bond</keyword>
<feature type="repeat" description="TNFR-Cys" evidence="1">
    <location>
        <begin position="48"/>
        <end position="89"/>
    </location>
</feature>
<dbReference type="PANTHER" id="PTHR47497">
    <property type="entry name" value="TUMOR NECROSIS FACTOR RECEPTOR SUPERFAMILY MEMBER 8"/>
    <property type="match status" value="1"/>
</dbReference>
<dbReference type="PROSITE" id="PS50050">
    <property type="entry name" value="TNFR_NGFR_2"/>
    <property type="match status" value="3"/>
</dbReference>
<evidence type="ECO:0000259" key="4">
    <source>
        <dbReference type="PROSITE" id="PS50050"/>
    </source>
</evidence>
<feature type="domain" description="TNFR-Cys" evidence="4">
    <location>
        <begin position="90"/>
        <end position="132"/>
    </location>
</feature>
<feature type="disulfide bond" evidence="1">
    <location>
        <begin position="135"/>
        <end position="150"/>
    </location>
</feature>
<feature type="disulfide bond" evidence="1">
    <location>
        <begin position="114"/>
        <end position="132"/>
    </location>
</feature>
<feature type="repeat" description="TNFR-Cys" evidence="1">
    <location>
        <begin position="90"/>
        <end position="132"/>
    </location>
</feature>
<keyword evidence="3" id="KW-1133">Transmembrane helix</keyword>
<proteinExistence type="predicted"/>
<dbReference type="SMART" id="SM00208">
    <property type="entry name" value="TNFR"/>
    <property type="match status" value="4"/>
</dbReference>
<dbReference type="InterPro" id="IPR001368">
    <property type="entry name" value="TNFR/NGFR_Cys_rich_reg"/>
</dbReference>
<accession>A0A7L0ET46</accession>
<comment type="caution">
    <text evidence="1">Lacks conserved residue(s) required for the propagation of feature annotation.</text>
</comment>
<feature type="non-terminal residue" evidence="5">
    <location>
        <position position="1"/>
    </location>
</feature>
<evidence type="ECO:0000313" key="6">
    <source>
        <dbReference type="Proteomes" id="UP000550660"/>
    </source>
</evidence>
<feature type="domain" description="TNFR-Cys" evidence="4">
    <location>
        <begin position="48"/>
        <end position="89"/>
    </location>
</feature>
<dbReference type="EMBL" id="VXAG01002737">
    <property type="protein sequence ID" value="NXJ86193.1"/>
    <property type="molecule type" value="Genomic_DNA"/>
</dbReference>
<feature type="domain" description="TNFR-Cys" evidence="4">
    <location>
        <begin position="134"/>
        <end position="175"/>
    </location>
</feature>
<dbReference type="AlphaFoldDB" id="A0A7L0ET46"/>
<evidence type="ECO:0000256" key="2">
    <source>
        <dbReference type="SAM" id="MobiDB-lite"/>
    </source>
</evidence>
<dbReference type="OrthoDB" id="8633482at2759"/>
<reference evidence="5 6" key="1">
    <citation type="submission" date="2019-09" db="EMBL/GenBank/DDBJ databases">
        <title>Bird 10,000 Genomes (B10K) Project - Family phase.</title>
        <authorList>
            <person name="Zhang G."/>
        </authorList>
    </citation>
    <scope>NUCLEOTIDE SEQUENCE [LARGE SCALE GENOMIC DNA]</scope>
    <source>
        <strain evidence="5">B10K-DU-007-40</strain>
        <tissue evidence="5">Mixed tissue sample</tissue>
    </source>
</reference>
<dbReference type="PANTHER" id="PTHR47497:SF1">
    <property type="entry name" value="TUMOR NECROSIS FACTOR RECEPTOR SUPERFAMILY MEMBER 8"/>
    <property type="match status" value="1"/>
</dbReference>
<keyword evidence="3" id="KW-0472">Membrane</keyword>
<dbReference type="Gene3D" id="2.10.50.10">
    <property type="entry name" value="Tumor Necrosis Factor Receptor, subunit A, domain 2"/>
    <property type="match status" value="2"/>
</dbReference>
<sequence>QTSPTPSPSCDPLQNWFYDAASRSCCYRCPPGSVRRKACTRDPADCLLCGPEEFVDAEALEPRCDACVSCAEPDLVEQKPCTPTSDRVCQCRPGLFCATALKNSCARCRRHTACPSGFGVTVLGTSTSDVTCGECPPGTFSNQDSSTDACKPHTNCTELNKAVLSQGNATHDRVCLEQLPTPLASGTLSMGSSSETGNFGRRWFEQNPVTAAGVLSSATTTADPGSTPEQRAPAGTVPTLAAGEAAAGGLALWAALLAVTGLLVVLLLLWKWKVCKKRILVLTGKCKCLKLSPLPFVRQIALAADGGLDEKELIDRTNNNLVPGTSRGGRPSVSLAEVTQSNGNGPDCPLDPRVRDHANNRIDKIYIMNADTVIVGSVSAPGGRGCAASGCESNADPRESPEEELAVRYPEQETETSPGNEVTVPVEEEGKEFHHPTAATGE</sequence>
<dbReference type="InterPro" id="IPR052862">
    <property type="entry name" value="TNFR_superfamily_member_8"/>
</dbReference>
<dbReference type="SUPFAM" id="SSF57586">
    <property type="entry name" value="TNF receptor-like"/>
    <property type="match status" value="2"/>
</dbReference>
<feature type="transmembrane region" description="Helical" evidence="3">
    <location>
        <begin position="250"/>
        <end position="270"/>
    </location>
</feature>
<name>A0A7L0ET46_TROML</name>
<gene>
    <name evidence="5" type="primary">Tnfrsf8</name>
    <name evidence="5" type="ORF">TROMEL_R08228</name>
</gene>
<dbReference type="Proteomes" id="UP000550660">
    <property type="component" value="Unassembled WGS sequence"/>
</dbReference>
<feature type="non-terminal residue" evidence="5">
    <location>
        <position position="442"/>
    </location>
</feature>
<comment type="caution">
    <text evidence="5">The sequence shown here is derived from an EMBL/GenBank/DDBJ whole genome shotgun (WGS) entry which is preliminary data.</text>
</comment>
<dbReference type="Pfam" id="PF00020">
    <property type="entry name" value="TNFR_c6"/>
    <property type="match status" value="2"/>
</dbReference>
<evidence type="ECO:0000256" key="1">
    <source>
        <dbReference type="PROSITE-ProRule" id="PRU00206"/>
    </source>
</evidence>
<keyword evidence="3" id="KW-0812">Transmembrane</keyword>
<organism evidence="5 6">
    <name type="scientific">Trogon melanurus</name>
    <name type="common">Black-tailed trogon</name>
    <dbReference type="NCBI Taxonomy" id="56311"/>
    <lineage>
        <taxon>Eukaryota</taxon>
        <taxon>Metazoa</taxon>
        <taxon>Chordata</taxon>
        <taxon>Craniata</taxon>
        <taxon>Vertebrata</taxon>
        <taxon>Euteleostomi</taxon>
        <taxon>Archelosauria</taxon>
        <taxon>Archosauria</taxon>
        <taxon>Dinosauria</taxon>
        <taxon>Saurischia</taxon>
        <taxon>Theropoda</taxon>
        <taxon>Coelurosauria</taxon>
        <taxon>Aves</taxon>
        <taxon>Neognathae</taxon>
        <taxon>Neoaves</taxon>
        <taxon>Telluraves</taxon>
        <taxon>Coraciimorphae</taxon>
        <taxon>Trogoniformes</taxon>
        <taxon>Trogonidae</taxon>
        <taxon>Trogon</taxon>
    </lineage>
</organism>
<evidence type="ECO:0000256" key="3">
    <source>
        <dbReference type="SAM" id="Phobius"/>
    </source>
</evidence>
<feature type="repeat" description="TNFR-Cys" evidence="1">
    <location>
        <begin position="134"/>
        <end position="175"/>
    </location>
</feature>
<evidence type="ECO:0000313" key="5">
    <source>
        <dbReference type="EMBL" id="NXJ86193.1"/>
    </source>
</evidence>
<feature type="disulfide bond" evidence="1">
    <location>
        <begin position="49"/>
        <end position="64"/>
    </location>
</feature>
<protein>
    <submittedName>
        <fullName evidence="5">TNR8 factor</fullName>
    </submittedName>
</protein>